<reference evidence="1" key="2">
    <citation type="journal article" date="2022" name="Proc. Natl. Acad. Sci. U.S.A.">
        <title>Diploid-dominant life cycles characterize the early evolution of Fungi.</title>
        <authorList>
            <person name="Amses K.R."/>
            <person name="Simmons D.R."/>
            <person name="Longcore J.E."/>
            <person name="Mondo S.J."/>
            <person name="Seto K."/>
            <person name="Jeronimo G.H."/>
            <person name="Bonds A.E."/>
            <person name="Quandt C.A."/>
            <person name="Davis W.J."/>
            <person name="Chang Y."/>
            <person name="Federici B.A."/>
            <person name="Kuo A."/>
            <person name="LaButti K."/>
            <person name="Pangilinan J."/>
            <person name="Andreopoulos W."/>
            <person name="Tritt A."/>
            <person name="Riley R."/>
            <person name="Hundley H."/>
            <person name="Johnson J."/>
            <person name="Lipzen A."/>
            <person name="Barry K."/>
            <person name="Lang B.F."/>
            <person name="Cuomo C.A."/>
            <person name="Buchler N.E."/>
            <person name="Grigoriev I.V."/>
            <person name="Spatafora J.W."/>
            <person name="Stajich J.E."/>
            <person name="James T.Y."/>
        </authorList>
    </citation>
    <scope>NUCLEOTIDE SEQUENCE</scope>
    <source>
        <strain evidence="1">AG</strain>
    </source>
</reference>
<gene>
    <name evidence="1" type="ORF">K450DRAFT_261706</name>
</gene>
<proteinExistence type="predicted"/>
<comment type="caution">
    <text evidence="1">The sequence shown here is derived from an EMBL/GenBank/DDBJ whole genome shotgun (WGS) entry which is preliminary data.</text>
</comment>
<keyword evidence="2" id="KW-1185">Reference proteome</keyword>
<dbReference type="RefSeq" id="XP_051440439.1">
    <property type="nucleotide sequence ID" value="XM_051592362.1"/>
</dbReference>
<accession>A0AAD5E2X7</accession>
<reference evidence="1" key="1">
    <citation type="submission" date="2021-06" db="EMBL/GenBank/DDBJ databases">
        <authorList>
            <consortium name="DOE Joint Genome Institute"/>
            <person name="Mondo S.J."/>
            <person name="Amses K.R."/>
            <person name="Simmons D.R."/>
            <person name="Longcore J.E."/>
            <person name="Seto K."/>
            <person name="Alves G.H."/>
            <person name="Bonds A.E."/>
            <person name="Quandt C.A."/>
            <person name="Davis W.J."/>
            <person name="Chang Y."/>
            <person name="Letcher P.M."/>
            <person name="Powell M.J."/>
            <person name="Kuo A."/>
            <person name="Labutti K."/>
            <person name="Pangilinan J."/>
            <person name="Andreopoulos W."/>
            <person name="Tritt A."/>
            <person name="Riley R."/>
            <person name="Hundley H."/>
            <person name="Johnson J."/>
            <person name="Lipzen A."/>
            <person name="Barry K."/>
            <person name="Berbee M.L."/>
            <person name="Buchler N.E."/>
            <person name="Grigoriev I.V."/>
            <person name="Spatafora J.W."/>
            <person name="Stajich J.E."/>
            <person name="James T.Y."/>
        </authorList>
    </citation>
    <scope>NUCLEOTIDE SEQUENCE</scope>
    <source>
        <strain evidence="1">AG</strain>
    </source>
</reference>
<name>A0AAD5E2X7_UMBRA</name>
<evidence type="ECO:0000313" key="1">
    <source>
        <dbReference type="EMBL" id="KAI8575435.1"/>
    </source>
</evidence>
<sequence>MLATYLNQSWWRLWINPPFIRFAKRTFYRHPELLPTNKPAIVAGRTWLKCLLVRFDEPSGWKDPTCSMKVG</sequence>
<dbReference type="Proteomes" id="UP001206595">
    <property type="component" value="Unassembled WGS sequence"/>
</dbReference>
<dbReference type="EMBL" id="MU620981">
    <property type="protein sequence ID" value="KAI8575435.1"/>
    <property type="molecule type" value="Genomic_DNA"/>
</dbReference>
<dbReference type="AlphaFoldDB" id="A0AAD5E2X7"/>
<evidence type="ECO:0000313" key="2">
    <source>
        <dbReference type="Proteomes" id="UP001206595"/>
    </source>
</evidence>
<protein>
    <submittedName>
        <fullName evidence="1">Uncharacterized protein</fullName>
    </submittedName>
</protein>
<organism evidence="1 2">
    <name type="scientific">Umbelopsis ramanniana AG</name>
    <dbReference type="NCBI Taxonomy" id="1314678"/>
    <lineage>
        <taxon>Eukaryota</taxon>
        <taxon>Fungi</taxon>
        <taxon>Fungi incertae sedis</taxon>
        <taxon>Mucoromycota</taxon>
        <taxon>Mucoromycotina</taxon>
        <taxon>Umbelopsidomycetes</taxon>
        <taxon>Umbelopsidales</taxon>
        <taxon>Umbelopsidaceae</taxon>
        <taxon>Umbelopsis</taxon>
    </lineage>
</organism>
<dbReference type="GeneID" id="75917705"/>